<dbReference type="AlphaFoldDB" id="A0A2C5YCI0"/>
<comment type="caution">
    <text evidence="3">The sequence shown here is derived from an EMBL/GenBank/DDBJ whole genome shotgun (WGS) entry which is preliminary data.</text>
</comment>
<dbReference type="Pfam" id="PF22980">
    <property type="entry name" value="Myb_DNA-bind_8"/>
    <property type="match status" value="1"/>
</dbReference>
<dbReference type="STRING" id="1399860.A0A2C5YCI0"/>
<dbReference type="InterPro" id="IPR054505">
    <property type="entry name" value="Myb_DNA-bind_8"/>
</dbReference>
<protein>
    <recommendedName>
        <fullName evidence="2">Myb-like DNA-binding domain-containing protein</fullName>
    </recommendedName>
</protein>
<accession>A0A2C5YCI0</accession>
<organism evidence="3 4">
    <name type="scientific">Ophiocordyceps australis</name>
    <dbReference type="NCBI Taxonomy" id="1399860"/>
    <lineage>
        <taxon>Eukaryota</taxon>
        <taxon>Fungi</taxon>
        <taxon>Dikarya</taxon>
        <taxon>Ascomycota</taxon>
        <taxon>Pezizomycotina</taxon>
        <taxon>Sordariomycetes</taxon>
        <taxon>Hypocreomycetidae</taxon>
        <taxon>Hypocreales</taxon>
        <taxon>Ophiocordycipitaceae</taxon>
        <taxon>Ophiocordyceps</taxon>
    </lineage>
</organism>
<evidence type="ECO:0000313" key="4">
    <source>
        <dbReference type="Proteomes" id="UP000226192"/>
    </source>
</evidence>
<keyword evidence="4" id="KW-1185">Reference proteome</keyword>
<feature type="compositionally biased region" description="Basic and acidic residues" evidence="1">
    <location>
        <begin position="144"/>
        <end position="168"/>
    </location>
</feature>
<dbReference type="OrthoDB" id="5403747at2759"/>
<reference evidence="3 4" key="1">
    <citation type="submission" date="2017-06" db="EMBL/GenBank/DDBJ databases">
        <title>Ant-infecting Ophiocordyceps genomes reveal a high diversity of potential behavioral manipulation genes and a possible major role for enterotoxins.</title>
        <authorList>
            <person name="De Bekker C."/>
            <person name="Evans H.C."/>
            <person name="Brachmann A."/>
            <person name="Hughes D.P."/>
        </authorList>
    </citation>
    <scope>NUCLEOTIDE SEQUENCE [LARGE SCALE GENOMIC DNA]</scope>
    <source>
        <strain evidence="3 4">Map64</strain>
    </source>
</reference>
<evidence type="ECO:0000313" key="3">
    <source>
        <dbReference type="EMBL" id="PHH65170.1"/>
    </source>
</evidence>
<dbReference type="EMBL" id="NJET01000021">
    <property type="protein sequence ID" value="PHH65170.1"/>
    <property type="molecule type" value="Genomic_DNA"/>
</dbReference>
<feature type="domain" description="Myb-like DNA-binding" evidence="2">
    <location>
        <begin position="19"/>
        <end position="66"/>
    </location>
</feature>
<evidence type="ECO:0000256" key="1">
    <source>
        <dbReference type="SAM" id="MobiDB-lite"/>
    </source>
</evidence>
<evidence type="ECO:0000259" key="2">
    <source>
        <dbReference type="Pfam" id="PF22980"/>
    </source>
</evidence>
<proteinExistence type="predicted"/>
<feature type="compositionally biased region" description="Basic and acidic residues" evidence="1">
    <location>
        <begin position="107"/>
        <end position="137"/>
    </location>
</feature>
<dbReference type="Proteomes" id="UP000226192">
    <property type="component" value="Unassembled WGS sequence"/>
</dbReference>
<sequence>MPSSAKTPTMAGRREPTSQDAMFFFAIVKHMKNKAEVDWNAVAAEQRLKNAEVAKVRFGQIKRKLGISSTGDGPTTPTSKASRTPKKRGVSLIKTPPADDWTSRIGAKPEHSDEEAEKREVHKDNDPYENNEEHENTKSIFGPVKREEGGSDFGKNIKEEESWVHSQF</sequence>
<feature type="compositionally biased region" description="Low complexity" evidence="1">
    <location>
        <begin position="68"/>
        <end position="79"/>
    </location>
</feature>
<gene>
    <name evidence="3" type="ORF">CDD81_3301</name>
</gene>
<name>A0A2C5YCI0_9HYPO</name>
<feature type="region of interest" description="Disordered" evidence="1">
    <location>
        <begin position="62"/>
        <end position="168"/>
    </location>
</feature>